<dbReference type="Proteomes" id="UP000198420">
    <property type="component" value="Unassembled WGS sequence"/>
</dbReference>
<dbReference type="InterPro" id="IPR011600">
    <property type="entry name" value="Pept_C14_caspase"/>
</dbReference>
<sequence>MASDRYEDPGLSSLRSPAHDVRALAAALADPRIGGFAVENVFNRQAHEVNAAIEDFFCDKRPDDVLLLYVSCHGVKDDAGRLYFATANTRVKRLGSTGIASTFVSEQMSHSMSRNIILLLDCCYSGAFVEGMVVRGAGNVGINERLSGSGRAILSSSSALEYAFELDRQRTTKEISRYSTGEEEGGRPSIFTEALVRGLTTGEADRNRDGRISVDELYDYTYSQVTALNPNQTPTKFSDVSGELIVAFSPGTVRPPALPEEVRSAAGHPLAGVRAAAVGTLKELALAGDGVGLLAYRRLEALRGDDSRMVAGSAAEAVAEIERVRPFRERPRAPAVPPPSSPEPGRGWTPPAPPVPPATAPPAPAPPFPPFRPPAISPPGPHEPEPLRSRSVLAYFMPFFSSLTLMFGRSRNVRYHALHCALIDALTVVYFLTMMIPFAVYLGLRYGSEPAPDDDPFLTAFMVIFLVLPCVLRGYCLVQLARRGAARIKFIGALAERVAYGGRSGSRTATETFRLPGRRGVGDA</sequence>
<dbReference type="Pfam" id="PF00656">
    <property type="entry name" value="Peptidase_C14"/>
    <property type="match status" value="1"/>
</dbReference>
<organism evidence="4 5">
    <name type="scientific">Actinomadura mexicana</name>
    <dbReference type="NCBI Taxonomy" id="134959"/>
    <lineage>
        <taxon>Bacteria</taxon>
        <taxon>Bacillati</taxon>
        <taxon>Actinomycetota</taxon>
        <taxon>Actinomycetes</taxon>
        <taxon>Streptosporangiales</taxon>
        <taxon>Thermomonosporaceae</taxon>
        <taxon>Actinomadura</taxon>
    </lineage>
</organism>
<dbReference type="GO" id="GO:0006508">
    <property type="term" value="P:proteolysis"/>
    <property type="evidence" value="ECO:0007669"/>
    <property type="project" value="InterPro"/>
</dbReference>
<reference evidence="5" key="1">
    <citation type="submission" date="2017-06" db="EMBL/GenBank/DDBJ databases">
        <authorList>
            <person name="Varghese N."/>
            <person name="Submissions S."/>
        </authorList>
    </citation>
    <scope>NUCLEOTIDE SEQUENCE [LARGE SCALE GENOMIC DNA]</scope>
    <source>
        <strain evidence="5">DSM 44485</strain>
    </source>
</reference>
<feature type="domain" description="Peptidase C14 caspase" evidence="3">
    <location>
        <begin position="10"/>
        <end position="235"/>
    </location>
</feature>
<evidence type="ECO:0000256" key="1">
    <source>
        <dbReference type="SAM" id="MobiDB-lite"/>
    </source>
</evidence>
<dbReference type="InterPro" id="IPR018247">
    <property type="entry name" value="EF_Hand_1_Ca_BS"/>
</dbReference>
<dbReference type="InterPro" id="IPR029030">
    <property type="entry name" value="Caspase-like_dom_sf"/>
</dbReference>
<evidence type="ECO:0000259" key="3">
    <source>
        <dbReference type="Pfam" id="PF00656"/>
    </source>
</evidence>
<feature type="region of interest" description="Disordered" evidence="1">
    <location>
        <begin position="329"/>
        <end position="383"/>
    </location>
</feature>
<dbReference type="GO" id="GO:0004197">
    <property type="term" value="F:cysteine-type endopeptidase activity"/>
    <property type="evidence" value="ECO:0007669"/>
    <property type="project" value="InterPro"/>
</dbReference>
<feature type="transmembrane region" description="Helical" evidence="2">
    <location>
        <begin position="392"/>
        <end position="408"/>
    </location>
</feature>
<dbReference type="EMBL" id="FZNP01000033">
    <property type="protein sequence ID" value="SNS82829.1"/>
    <property type="molecule type" value="Genomic_DNA"/>
</dbReference>
<dbReference type="SUPFAM" id="SSF52129">
    <property type="entry name" value="Caspase-like"/>
    <property type="match status" value="1"/>
</dbReference>
<dbReference type="Gene3D" id="3.40.50.1460">
    <property type="match status" value="1"/>
</dbReference>
<proteinExistence type="predicted"/>
<keyword evidence="2" id="KW-1133">Transmembrane helix</keyword>
<gene>
    <name evidence="4" type="ORF">SAMN06265355_1336</name>
</gene>
<dbReference type="NCBIfam" id="NF047832">
    <property type="entry name" value="caspase_w_EACC1"/>
    <property type="match status" value="1"/>
</dbReference>
<accession>A0A239HN75</accession>
<keyword evidence="5" id="KW-1185">Reference proteome</keyword>
<evidence type="ECO:0000256" key="2">
    <source>
        <dbReference type="SAM" id="Phobius"/>
    </source>
</evidence>
<evidence type="ECO:0000313" key="4">
    <source>
        <dbReference type="EMBL" id="SNS82829.1"/>
    </source>
</evidence>
<evidence type="ECO:0000313" key="5">
    <source>
        <dbReference type="Proteomes" id="UP000198420"/>
    </source>
</evidence>
<dbReference type="AlphaFoldDB" id="A0A239HN75"/>
<dbReference type="PROSITE" id="PS00018">
    <property type="entry name" value="EF_HAND_1"/>
    <property type="match status" value="1"/>
</dbReference>
<feature type="transmembrane region" description="Helical" evidence="2">
    <location>
        <begin position="420"/>
        <end position="444"/>
    </location>
</feature>
<protein>
    <submittedName>
        <fullName evidence="4">Caspase domain-containing protein</fullName>
    </submittedName>
</protein>
<keyword evidence="2" id="KW-0472">Membrane</keyword>
<feature type="compositionally biased region" description="Pro residues" evidence="1">
    <location>
        <begin position="350"/>
        <end position="381"/>
    </location>
</feature>
<name>A0A239HN75_9ACTN</name>
<keyword evidence="2" id="KW-0812">Transmembrane</keyword>
<feature type="transmembrane region" description="Helical" evidence="2">
    <location>
        <begin position="456"/>
        <end position="478"/>
    </location>
</feature>